<dbReference type="EMBL" id="JPQZ01000036">
    <property type="protein sequence ID" value="KKO75013.1"/>
    <property type="molecule type" value="Genomic_DNA"/>
</dbReference>
<dbReference type="GeneID" id="36320266"/>
<evidence type="ECO:0008006" key="4">
    <source>
        <dbReference type="Google" id="ProtNLM"/>
    </source>
</evidence>
<keyword evidence="1" id="KW-0812">Transmembrane</keyword>
<dbReference type="VEuPathDB" id="MicrosporidiaDB:NCER_100730"/>
<dbReference type="OMA" id="WINGQFS"/>
<accession>A0A0F9WPY3</accession>
<feature type="transmembrane region" description="Helical" evidence="1">
    <location>
        <begin position="120"/>
        <end position="140"/>
    </location>
</feature>
<proteinExistence type="predicted"/>
<comment type="caution">
    <text evidence="2">The sequence shown here is derived from an EMBL/GenBank/DDBJ whole genome shotgun (WGS) entry which is preliminary data.</text>
</comment>
<gene>
    <name evidence="2" type="ORF">AAJ76_3600033629</name>
</gene>
<dbReference type="AlphaFoldDB" id="A0A0F9WPY3"/>
<dbReference type="RefSeq" id="XP_024330755.1">
    <property type="nucleotide sequence ID" value="XM_024475328.1"/>
</dbReference>
<feature type="transmembrane region" description="Helical" evidence="1">
    <location>
        <begin position="48"/>
        <end position="66"/>
    </location>
</feature>
<keyword evidence="1" id="KW-1133">Transmembrane helix</keyword>
<evidence type="ECO:0000313" key="3">
    <source>
        <dbReference type="Proteomes" id="UP000034350"/>
    </source>
</evidence>
<feature type="transmembrane region" description="Helical" evidence="1">
    <location>
        <begin position="86"/>
        <end position="108"/>
    </location>
</feature>
<feature type="transmembrane region" description="Helical" evidence="1">
    <location>
        <begin position="146"/>
        <end position="164"/>
    </location>
</feature>
<name>A0A0F9WPY3_9MICR</name>
<evidence type="ECO:0000313" key="2">
    <source>
        <dbReference type="EMBL" id="KKO75013.1"/>
    </source>
</evidence>
<evidence type="ECO:0000256" key="1">
    <source>
        <dbReference type="SAM" id="Phobius"/>
    </source>
</evidence>
<protein>
    <recommendedName>
        <fullName evidence="4">Yip1 domain-containing protein</fullName>
    </recommendedName>
</protein>
<dbReference type="VEuPathDB" id="MicrosporidiaDB:G9O61_00g019850"/>
<keyword evidence="1" id="KW-0472">Membrane</keyword>
<dbReference type="VEuPathDB" id="MicrosporidiaDB:AAJ76_3600033629"/>
<dbReference type="Proteomes" id="UP000034350">
    <property type="component" value="Unassembled WGS sequence"/>
</dbReference>
<keyword evidence="3" id="KW-1185">Reference proteome</keyword>
<organism evidence="2 3">
    <name type="scientific">Vairimorpha ceranae</name>
    <dbReference type="NCBI Taxonomy" id="40302"/>
    <lineage>
        <taxon>Eukaryota</taxon>
        <taxon>Fungi</taxon>
        <taxon>Fungi incertae sedis</taxon>
        <taxon>Microsporidia</taxon>
        <taxon>Nosematidae</taxon>
        <taxon>Vairimorpha</taxon>
    </lineage>
</organism>
<sequence>MVVRQSGEPRRSQLNAVKISSPNKSSLVEDYYKTLCLYSISINKNTSYMLGIAFVVGCLFPQILIADGLSLWINGQFSLSPLLIKGVIQTLALLAFSICMGYFVQYLLCKLDDTTLSSYIYATFISTVHIPVFIILAGFFISLSSLIYLLYSSLTMYIANNIFLRDHQFPDSRSQFIYSFITLVCFAIFFAGIMANI</sequence>
<feature type="transmembrane region" description="Helical" evidence="1">
    <location>
        <begin position="176"/>
        <end position="195"/>
    </location>
</feature>
<reference evidence="2 3" key="1">
    <citation type="journal article" date="2015" name="Environ. Microbiol.">
        <title>Genome analyses suggest the presence of polyploidy and recent human-driven expansions in eight global populations of the honeybee pathogen Nosema ceranae.</title>
        <authorList>
            <person name="Pelin A."/>
            <person name="Selman M."/>
            <person name="Aris-Brosou S."/>
            <person name="Farinelli L."/>
            <person name="Corradi N."/>
        </authorList>
    </citation>
    <scope>NUCLEOTIDE SEQUENCE [LARGE SCALE GENOMIC DNA]</scope>
    <source>
        <strain evidence="2 3">PA08 1199</strain>
    </source>
</reference>